<comment type="caution">
    <text evidence="1">The sequence shown here is derived from an EMBL/GenBank/DDBJ whole genome shotgun (WGS) entry which is preliminary data.</text>
</comment>
<dbReference type="AlphaFoldDB" id="A0A9D1XM91"/>
<gene>
    <name evidence="1" type="ORF">H9980_01085</name>
</gene>
<dbReference type="CDD" id="cd00267">
    <property type="entry name" value="ABC_ATPase"/>
    <property type="match status" value="1"/>
</dbReference>
<accession>A0A9D1XM91</accession>
<proteinExistence type="predicted"/>
<name>A0A9D1XM91_9FIRM</name>
<dbReference type="Gene3D" id="3.40.50.300">
    <property type="entry name" value="P-loop containing nucleotide triphosphate hydrolases"/>
    <property type="match status" value="2"/>
</dbReference>
<reference evidence="1" key="2">
    <citation type="submission" date="2021-04" db="EMBL/GenBank/DDBJ databases">
        <authorList>
            <person name="Gilroy R."/>
        </authorList>
    </citation>
    <scope>NUCLEOTIDE SEQUENCE</scope>
    <source>
        <strain evidence="1">ChiGjej1B1-14440</strain>
    </source>
</reference>
<dbReference type="Proteomes" id="UP000886724">
    <property type="component" value="Unassembled WGS sequence"/>
</dbReference>
<evidence type="ECO:0008006" key="3">
    <source>
        <dbReference type="Google" id="ProtNLM"/>
    </source>
</evidence>
<feature type="non-terminal residue" evidence="1">
    <location>
        <position position="1"/>
    </location>
</feature>
<evidence type="ECO:0000313" key="2">
    <source>
        <dbReference type="Proteomes" id="UP000886724"/>
    </source>
</evidence>
<evidence type="ECO:0000313" key="1">
    <source>
        <dbReference type="EMBL" id="HIX80555.1"/>
    </source>
</evidence>
<dbReference type="EMBL" id="DXET01000030">
    <property type="protein sequence ID" value="HIX80555.1"/>
    <property type="molecule type" value="Genomic_DNA"/>
</dbReference>
<reference evidence="1" key="1">
    <citation type="journal article" date="2021" name="PeerJ">
        <title>Extensive microbial diversity within the chicken gut microbiome revealed by metagenomics and culture.</title>
        <authorList>
            <person name="Gilroy R."/>
            <person name="Ravi A."/>
            <person name="Getino M."/>
            <person name="Pursley I."/>
            <person name="Horton D.L."/>
            <person name="Alikhan N.F."/>
            <person name="Baker D."/>
            <person name="Gharbi K."/>
            <person name="Hall N."/>
            <person name="Watson M."/>
            <person name="Adriaenssens E.M."/>
            <person name="Foster-Nyarko E."/>
            <person name="Jarju S."/>
            <person name="Secka A."/>
            <person name="Antonio M."/>
            <person name="Oren A."/>
            <person name="Chaudhuri R.R."/>
            <person name="La Ragione R."/>
            <person name="Hildebrand F."/>
            <person name="Pallen M.J."/>
        </authorList>
    </citation>
    <scope>NUCLEOTIDE SEQUENCE</scope>
    <source>
        <strain evidence="1">ChiGjej1B1-14440</strain>
    </source>
</reference>
<dbReference type="SUPFAM" id="SSF52540">
    <property type="entry name" value="P-loop containing nucleoside triphosphate hydrolases"/>
    <property type="match status" value="1"/>
</dbReference>
<sequence length="555" mass="63997">GSDCHDWKCYPKHDEEATSNEHYFSKCKILPSFKGLLLGLTSPKSRFNRKEIQNTNYVNSFEINGETVNLDPGINVIIGENGSGKSTLFSLLCNDNSQPYIKKLKNQNKIITDTTGLQFQVVKQAELVQKFQNDDLFKGEEYFKTIDTTSFENEYNSFSSKLKSYIDRNIQKNTSYTSLSNKNFILNLDNESIETLYVNMEASDLYEDENIHKERRIALTSILDKIINEYNNDYYGDELKQKLYAALNNIKQVYYDVLEKDKAIELQNKVKNIILGEINSYTEKIAELSTSRDNEIIEYKERKSSFINDIISAIKLNTSVAEKPASPSVLQGNSQRRYNGYVFGREMNYNNEDVINKFLELMFTKPYRSLNKVMCIKTRSEFAKAILKCSSANNIDESWESNFSKFMQWAKTQKSYIKEESTDDSIGNTLGEMSLVYYKFQTKEDDKWDILMIDQPEDNISNNRIAEKLLKYFHSVRKNKQLILVTHNPLLVVNLDADNIISLTKVNNTISVKSGCLEDEENNILDIVADTLDGGKDMIEKRLKIYGKESIVCNK</sequence>
<organism evidence="1 2">
    <name type="scientific">Candidatus Erysipelatoclostridium merdavium</name>
    <dbReference type="NCBI Taxonomy" id="2838566"/>
    <lineage>
        <taxon>Bacteria</taxon>
        <taxon>Bacillati</taxon>
        <taxon>Bacillota</taxon>
        <taxon>Erysipelotrichia</taxon>
        <taxon>Erysipelotrichales</taxon>
        <taxon>Erysipelotrichales incertae sedis</taxon>
    </lineage>
</organism>
<dbReference type="InterPro" id="IPR027417">
    <property type="entry name" value="P-loop_NTPase"/>
</dbReference>
<protein>
    <recommendedName>
        <fullName evidence="3">Rad50/SbcC-type AAA domain-containing protein</fullName>
    </recommendedName>
</protein>